<proteinExistence type="predicted"/>
<dbReference type="EMBL" id="KQ434996">
    <property type="protein sequence ID" value="KZC13236.1"/>
    <property type="molecule type" value="Genomic_DNA"/>
</dbReference>
<accession>A0A154PMZ1</accession>
<dbReference type="Proteomes" id="UP000076502">
    <property type="component" value="Unassembled WGS sequence"/>
</dbReference>
<dbReference type="OrthoDB" id="8187791at2759"/>
<keyword evidence="2" id="KW-1185">Reference proteome</keyword>
<evidence type="ECO:0000313" key="2">
    <source>
        <dbReference type="Proteomes" id="UP000076502"/>
    </source>
</evidence>
<dbReference type="STRING" id="178035.A0A154PMZ1"/>
<name>A0A154PMZ1_DUFNO</name>
<organism evidence="1 2">
    <name type="scientific">Dufourea novaeangliae</name>
    <name type="common">Sweat bee</name>
    <dbReference type="NCBI Taxonomy" id="178035"/>
    <lineage>
        <taxon>Eukaryota</taxon>
        <taxon>Metazoa</taxon>
        <taxon>Ecdysozoa</taxon>
        <taxon>Arthropoda</taxon>
        <taxon>Hexapoda</taxon>
        <taxon>Insecta</taxon>
        <taxon>Pterygota</taxon>
        <taxon>Neoptera</taxon>
        <taxon>Endopterygota</taxon>
        <taxon>Hymenoptera</taxon>
        <taxon>Apocrita</taxon>
        <taxon>Aculeata</taxon>
        <taxon>Apoidea</taxon>
        <taxon>Anthophila</taxon>
        <taxon>Halictidae</taxon>
        <taxon>Rophitinae</taxon>
        <taxon>Dufourea</taxon>
    </lineage>
</organism>
<evidence type="ECO:0000313" key="1">
    <source>
        <dbReference type="EMBL" id="KZC13236.1"/>
    </source>
</evidence>
<reference evidence="1 2" key="1">
    <citation type="submission" date="2015-07" db="EMBL/GenBank/DDBJ databases">
        <title>The genome of Dufourea novaeangliae.</title>
        <authorList>
            <person name="Pan H."/>
            <person name="Kapheim K."/>
        </authorList>
    </citation>
    <scope>NUCLEOTIDE SEQUENCE [LARGE SCALE GENOMIC DNA]</scope>
    <source>
        <strain evidence="1">0120121106</strain>
        <tissue evidence="1">Whole body</tissue>
    </source>
</reference>
<protein>
    <submittedName>
        <fullName evidence="1">Uncharacterized protein</fullName>
    </submittedName>
</protein>
<sequence length="131" mass="14729">EKYNCTSLKGIPCIEPLFITEEPPNTIEFWENEGEDGTLCPLTTGNVCVKYTFIFNNNIQNTSSFCGKIVEDQMVAVTSGCYQQNLDGHILEACACQSRRGKEPCNASMKIQYSGILLMTSLLFIFKNFIY</sequence>
<dbReference type="AlphaFoldDB" id="A0A154PMZ1"/>
<feature type="non-terminal residue" evidence="1">
    <location>
        <position position="1"/>
    </location>
</feature>
<gene>
    <name evidence="1" type="ORF">WN55_05935</name>
</gene>